<reference evidence="8" key="2">
    <citation type="journal article" date="2023" name="IMA Fungus">
        <title>Comparative genomic study of the Penicillium genus elucidates a diverse pangenome and 15 lateral gene transfer events.</title>
        <authorList>
            <person name="Petersen C."/>
            <person name="Sorensen T."/>
            <person name="Nielsen M.R."/>
            <person name="Sondergaard T.E."/>
            <person name="Sorensen J.L."/>
            <person name="Fitzpatrick D.A."/>
            <person name="Frisvad J.C."/>
            <person name="Nielsen K.L."/>
        </authorList>
    </citation>
    <scope>NUCLEOTIDE SEQUENCE</scope>
    <source>
        <strain evidence="8">IBT 29677</strain>
    </source>
</reference>
<keyword evidence="4 6" id="KW-1133">Transmembrane helix</keyword>
<evidence type="ECO:0000256" key="3">
    <source>
        <dbReference type="ARBA" id="ARBA00022692"/>
    </source>
</evidence>
<dbReference type="GO" id="GO:0016020">
    <property type="term" value="C:membrane"/>
    <property type="evidence" value="ECO:0007669"/>
    <property type="project" value="UniProtKB-SubCell"/>
</dbReference>
<evidence type="ECO:0000256" key="1">
    <source>
        <dbReference type="ARBA" id="ARBA00004141"/>
    </source>
</evidence>
<evidence type="ECO:0000313" key="8">
    <source>
        <dbReference type="EMBL" id="KAJ5407566.1"/>
    </source>
</evidence>
<dbReference type="OrthoDB" id="4540492at2759"/>
<dbReference type="Gene3D" id="1.20.1250.20">
    <property type="entry name" value="MFS general substrate transporter like domains"/>
    <property type="match status" value="2"/>
</dbReference>
<evidence type="ECO:0000256" key="5">
    <source>
        <dbReference type="ARBA" id="ARBA00023136"/>
    </source>
</evidence>
<gene>
    <name evidence="8" type="ORF">N7509_001449</name>
</gene>
<comment type="caution">
    <text evidence="8">The sequence shown here is derived from an EMBL/GenBank/DDBJ whole genome shotgun (WGS) entry which is preliminary data.</text>
</comment>
<feature type="transmembrane region" description="Helical" evidence="6">
    <location>
        <begin position="121"/>
        <end position="139"/>
    </location>
</feature>
<feature type="transmembrane region" description="Helical" evidence="6">
    <location>
        <begin position="20"/>
        <end position="42"/>
    </location>
</feature>
<feature type="domain" description="Major facilitator superfamily (MFS) profile" evidence="7">
    <location>
        <begin position="24"/>
        <end position="425"/>
    </location>
</feature>
<evidence type="ECO:0000256" key="6">
    <source>
        <dbReference type="SAM" id="Phobius"/>
    </source>
</evidence>
<name>A0A9X0BCH6_9EURO</name>
<keyword evidence="9" id="KW-1185">Reference proteome</keyword>
<evidence type="ECO:0000256" key="2">
    <source>
        <dbReference type="ARBA" id="ARBA00010992"/>
    </source>
</evidence>
<comment type="subcellular location">
    <subcellularLocation>
        <location evidence="1">Membrane</location>
        <topology evidence="1">Multi-pass membrane protein</topology>
    </subcellularLocation>
</comment>
<feature type="transmembrane region" description="Helical" evidence="6">
    <location>
        <begin position="247"/>
        <end position="268"/>
    </location>
</feature>
<evidence type="ECO:0000256" key="4">
    <source>
        <dbReference type="ARBA" id="ARBA00022989"/>
    </source>
</evidence>
<dbReference type="SUPFAM" id="SSF103473">
    <property type="entry name" value="MFS general substrate transporter"/>
    <property type="match status" value="1"/>
</dbReference>
<dbReference type="EMBL" id="JAPZBU010000004">
    <property type="protein sequence ID" value="KAJ5407566.1"/>
    <property type="molecule type" value="Genomic_DNA"/>
</dbReference>
<comment type="similarity">
    <text evidence="2">Belongs to the major facilitator superfamily. Sugar transporter (TC 2.A.1.1) family.</text>
</comment>
<dbReference type="PANTHER" id="PTHR48022:SF31">
    <property type="entry name" value="HEXOSE TRANSPORTER"/>
    <property type="match status" value="1"/>
</dbReference>
<feature type="transmembrane region" description="Helical" evidence="6">
    <location>
        <begin position="321"/>
        <end position="340"/>
    </location>
</feature>
<evidence type="ECO:0000259" key="7">
    <source>
        <dbReference type="PROSITE" id="PS50850"/>
    </source>
</evidence>
<dbReference type="GO" id="GO:0005351">
    <property type="term" value="F:carbohydrate:proton symporter activity"/>
    <property type="evidence" value="ECO:0007669"/>
    <property type="project" value="TreeGrafter"/>
</dbReference>
<dbReference type="Pfam" id="PF00083">
    <property type="entry name" value="Sugar_tr"/>
    <property type="match status" value="3"/>
</dbReference>
<feature type="transmembrane region" description="Helical" evidence="6">
    <location>
        <begin position="209"/>
        <end position="227"/>
    </location>
</feature>
<dbReference type="Proteomes" id="UP001147747">
    <property type="component" value="Unassembled WGS sequence"/>
</dbReference>
<dbReference type="PROSITE" id="PS50850">
    <property type="entry name" value="MFS"/>
    <property type="match status" value="1"/>
</dbReference>
<keyword evidence="5 6" id="KW-0472">Membrane</keyword>
<dbReference type="RefSeq" id="XP_056491881.1">
    <property type="nucleotide sequence ID" value="XM_056626086.1"/>
</dbReference>
<dbReference type="InterPro" id="IPR036259">
    <property type="entry name" value="MFS_trans_sf"/>
</dbReference>
<dbReference type="AlphaFoldDB" id="A0A9X0BCH6"/>
<dbReference type="PANTHER" id="PTHR48022">
    <property type="entry name" value="PLASTIDIC GLUCOSE TRANSPORTER 4"/>
    <property type="match status" value="1"/>
</dbReference>
<dbReference type="PROSITE" id="PS00216">
    <property type="entry name" value="SUGAR_TRANSPORT_1"/>
    <property type="match status" value="1"/>
</dbReference>
<feature type="transmembrane region" description="Helical" evidence="6">
    <location>
        <begin position="151"/>
        <end position="175"/>
    </location>
</feature>
<dbReference type="InterPro" id="IPR050360">
    <property type="entry name" value="MFS_Sugar_Transporters"/>
</dbReference>
<feature type="transmembrane region" description="Helical" evidence="6">
    <location>
        <begin position="280"/>
        <end position="301"/>
    </location>
</feature>
<evidence type="ECO:0000313" key="9">
    <source>
        <dbReference type="Proteomes" id="UP001147747"/>
    </source>
</evidence>
<accession>A0A9X0BCH6</accession>
<feature type="transmembrane region" description="Helical" evidence="6">
    <location>
        <begin position="63"/>
        <end position="84"/>
    </location>
</feature>
<dbReference type="InterPro" id="IPR020846">
    <property type="entry name" value="MFS_dom"/>
</dbReference>
<protein>
    <recommendedName>
        <fullName evidence="7">Major facilitator superfamily (MFS) profile domain-containing protein</fullName>
    </recommendedName>
</protein>
<dbReference type="InterPro" id="IPR005829">
    <property type="entry name" value="Sugar_transporter_CS"/>
</dbReference>
<feature type="transmembrane region" description="Helical" evidence="6">
    <location>
        <begin position="90"/>
        <end position="109"/>
    </location>
</feature>
<keyword evidence="3 6" id="KW-0812">Transmembrane</keyword>
<proteinExistence type="inferred from homology"/>
<dbReference type="InterPro" id="IPR005828">
    <property type="entry name" value="MFS_sugar_transport-like"/>
</dbReference>
<reference evidence="8" key="1">
    <citation type="submission" date="2022-12" db="EMBL/GenBank/DDBJ databases">
        <authorList>
            <person name="Petersen C."/>
        </authorList>
    </citation>
    <scope>NUCLEOTIDE SEQUENCE</scope>
    <source>
        <strain evidence="8">IBT 29677</strain>
    </source>
</reference>
<dbReference type="GeneID" id="81365066"/>
<sequence>MAFFSGPLGPLQFYKSSKLTITLLVLSSCIFAITSGYDSALMNGINIMPSYTDTLKLTTVTKSLNSAASFLGWIIVSTFMGPVVDRLGRRTGVLISVFLKLIGVALMASAQGVGMFVAGRIILGAGAGTSSIAASTWLAETLPPKFRAPGLSLIFTVYFVGALIAADIMHPVAIVQHEEIMETIEMERASGKQMTYAEIFRTPNSRLRLLLVVSVAVLSMSSGNNIVSYYLGDMLDNAGITDTTTQLQIAMCLISVAGMTIFMFLVGALTKIYGGAGNTFGVYGTVATVFLFQGSYTIGITPLTLLYPPEVLNFSIRSNGMAAWTLAVTCGGVFVWPLALEAIGWKTYFINAAWDVVQFVFVAYFWIETKGLTLEQIDAKFEKLNPSLLHGIEGVTPDKHIVNDAGIPDVKCDKGFNETRSDSHN</sequence>
<organism evidence="8 9">
    <name type="scientific">Penicillium cosmopolitanum</name>
    <dbReference type="NCBI Taxonomy" id="1131564"/>
    <lineage>
        <taxon>Eukaryota</taxon>
        <taxon>Fungi</taxon>
        <taxon>Dikarya</taxon>
        <taxon>Ascomycota</taxon>
        <taxon>Pezizomycotina</taxon>
        <taxon>Eurotiomycetes</taxon>
        <taxon>Eurotiomycetidae</taxon>
        <taxon>Eurotiales</taxon>
        <taxon>Aspergillaceae</taxon>
        <taxon>Penicillium</taxon>
    </lineage>
</organism>